<evidence type="ECO:0000256" key="3">
    <source>
        <dbReference type="ARBA" id="ARBA00011284"/>
    </source>
</evidence>
<dbReference type="InterPro" id="IPR004893">
    <property type="entry name" value="NifW"/>
</dbReference>
<comment type="caution">
    <text evidence="6">The sequence shown here is derived from an EMBL/GenBank/DDBJ whole genome shotgun (WGS) entry which is preliminary data.</text>
</comment>
<accession>A0A3N9U2F3</accession>
<evidence type="ECO:0000313" key="7">
    <source>
        <dbReference type="Proteomes" id="UP000281112"/>
    </source>
</evidence>
<evidence type="ECO:0000256" key="5">
    <source>
        <dbReference type="ARBA" id="ARBA00023231"/>
    </source>
</evidence>
<protein>
    <recommendedName>
        <fullName evidence="4">Nitrogenase-stabilizing/protective protein NifW</fullName>
    </recommendedName>
</protein>
<keyword evidence="5" id="KW-0535">Nitrogen fixation</keyword>
<reference evidence="6 7" key="1">
    <citation type="submission" date="2018-11" db="EMBL/GenBank/DDBJ databases">
        <title>Vibrio LJC006 sp. nov., isolated from seawater during the bloom of the enteromorpha.</title>
        <authorList>
            <person name="Liang J."/>
        </authorList>
    </citation>
    <scope>NUCLEOTIDE SEQUENCE [LARGE SCALE GENOMIC DNA]</scope>
    <source>
        <strain evidence="6 7">LJC006</strain>
    </source>
</reference>
<dbReference type="OrthoDB" id="9811868at2"/>
<comment type="similarity">
    <text evidence="2">Belongs to the NifW family.</text>
</comment>
<comment type="subunit">
    <text evidence="3">Homotrimer; associates with NifD.</text>
</comment>
<dbReference type="AlphaFoldDB" id="A0A3N9U2F3"/>
<evidence type="ECO:0000256" key="1">
    <source>
        <dbReference type="ARBA" id="ARBA00002247"/>
    </source>
</evidence>
<organism evidence="6 7">
    <name type="scientific">Vibrio viridaestus</name>
    <dbReference type="NCBI Taxonomy" id="2487322"/>
    <lineage>
        <taxon>Bacteria</taxon>
        <taxon>Pseudomonadati</taxon>
        <taxon>Pseudomonadota</taxon>
        <taxon>Gammaproteobacteria</taxon>
        <taxon>Vibrionales</taxon>
        <taxon>Vibrionaceae</taxon>
        <taxon>Vibrio</taxon>
    </lineage>
</organism>
<comment type="function">
    <text evidence="1">May protect the nitrogenase Fe-Mo protein from oxidative damage.</text>
</comment>
<dbReference type="GO" id="GO:0009399">
    <property type="term" value="P:nitrogen fixation"/>
    <property type="evidence" value="ECO:0007669"/>
    <property type="project" value="InterPro"/>
</dbReference>
<sequence length="94" mass="10717">MDATLHGHFIDDLEDLETAEDFLNYFNIEFDAKLVRVKRIQLLRMYEKLLSHDADNASYESHKQALCTAYKQITLGRELAFEGGGCHGCTDCSD</sequence>
<gene>
    <name evidence="6" type="ORF">EES38_15425</name>
</gene>
<evidence type="ECO:0000313" key="6">
    <source>
        <dbReference type="EMBL" id="RQW62106.1"/>
    </source>
</evidence>
<dbReference type="Proteomes" id="UP000281112">
    <property type="component" value="Unassembled WGS sequence"/>
</dbReference>
<dbReference type="Pfam" id="PF03206">
    <property type="entry name" value="NifW"/>
    <property type="match status" value="1"/>
</dbReference>
<keyword evidence="7" id="KW-1185">Reference proteome</keyword>
<name>A0A3N9U2F3_9VIBR</name>
<dbReference type="EMBL" id="RJVQ01000007">
    <property type="protein sequence ID" value="RQW62106.1"/>
    <property type="molecule type" value="Genomic_DNA"/>
</dbReference>
<dbReference type="RefSeq" id="WP_124938102.1">
    <property type="nucleotide sequence ID" value="NZ_RJVQ01000007.1"/>
</dbReference>
<evidence type="ECO:0000256" key="4">
    <source>
        <dbReference type="ARBA" id="ARBA00016274"/>
    </source>
</evidence>
<proteinExistence type="inferred from homology"/>
<evidence type="ECO:0000256" key="2">
    <source>
        <dbReference type="ARBA" id="ARBA00008351"/>
    </source>
</evidence>